<reference evidence="1" key="1">
    <citation type="submission" date="2014-11" db="EMBL/GenBank/DDBJ databases">
        <authorList>
            <person name="Amaro Gonzalez C."/>
        </authorList>
    </citation>
    <scope>NUCLEOTIDE SEQUENCE</scope>
</reference>
<dbReference type="AlphaFoldDB" id="A0A0E9QZZ2"/>
<proteinExistence type="predicted"/>
<accession>A0A0E9QZZ2</accession>
<name>A0A0E9QZZ2_ANGAN</name>
<evidence type="ECO:0000313" key="1">
    <source>
        <dbReference type="EMBL" id="JAH22419.1"/>
    </source>
</evidence>
<reference evidence="1" key="2">
    <citation type="journal article" date="2015" name="Fish Shellfish Immunol.">
        <title>Early steps in the European eel (Anguilla anguilla)-Vibrio vulnificus interaction in the gills: Role of the RtxA13 toxin.</title>
        <authorList>
            <person name="Callol A."/>
            <person name="Pajuelo D."/>
            <person name="Ebbesson L."/>
            <person name="Teles M."/>
            <person name="MacKenzie S."/>
            <person name="Amaro C."/>
        </authorList>
    </citation>
    <scope>NUCLEOTIDE SEQUENCE</scope>
</reference>
<sequence length="87" mass="9928">MGGITERRTAAGASNKTNFSSIFVTVPRKWGQQRWRQHKMNSCCLHTARICGGETLRNASRFPPKCRTVYVEIRSTTRAYFVLSSFI</sequence>
<dbReference type="EMBL" id="GBXM01086158">
    <property type="protein sequence ID" value="JAH22419.1"/>
    <property type="molecule type" value="Transcribed_RNA"/>
</dbReference>
<organism evidence="1">
    <name type="scientific">Anguilla anguilla</name>
    <name type="common">European freshwater eel</name>
    <name type="synonym">Muraena anguilla</name>
    <dbReference type="NCBI Taxonomy" id="7936"/>
    <lineage>
        <taxon>Eukaryota</taxon>
        <taxon>Metazoa</taxon>
        <taxon>Chordata</taxon>
        <taxon>Craniata</taxon>
        <taxon>Vertebrata</taxon>
        <taxon>Euteleostomi</taxon>
        <taxon>Actinopterygii</taxon>
        <taxon>Neopterygii</taxon>
        <taxon>Teleostei</taxon>
        <taxon>Anguilliformes</taxon>
        <taxon>Anguillidae</taxon>
        <taxon>Anguilla</taxon>
    </lineage>
</organism>
<protein>
    <submittedName>
        <fullName evidence="1">Uncharacterized protein</fullName>
    </submittedName>
</protein>